<keyword evidence="1" id="KW-0175">Coiled coil</keyword>
<dbReference type="AlphaFoldDB" id="A0AA88RVX4"/>
<organism evidence="3 4">
    <name type="scientific">Escallonia rubra</name>
    <dbReference type="NCBI Taxonomy" id="112253"/>
    <lineage>
        <taxon>Eukaryota</taxon>
        <taxon>Viridiplantae</taxon>
        <taxon>Streptophyta</taxon>
        <taxon>Embryophyta</taxon>
        <taxon>Tracheophyta</taxon>
        <taxon>Spermatophyta</taxon>
        <taxon>Magnoliopsida</taxon>
        <taxon>eudicotyledons</taxon>
        <taxon>Gunneridae</taxon>
        <taxon>Pentapetalae</taxon>
        <taxon>asterids</taxon>
        <taxon>campanulids</taxon>
        <taxon>Escalloniales</taxon>
        <taxon>Escalloniaceae</taxon>
        <taxon>Escallonia</taxon>
    </lineage>
</organism>
<dbReference type="PANTHER" id="PTHR46354:SF13">
    <property type="entry name" value="PROTEIN DOG1-LIKE 4"/>
    <property type="match status" value="1"/>
</dbReference>
<evidence type="ECO:0000313" key="4">
    <source>
        <dbReference type="Proteomes" id="UP001187471"/>
    </source>
</evidence>
<dbReference type="GO" id="GO:0043565">
    <property type="term" value="F:sequence-specific DNA binding"/>
    <property type="evidence" value="ECO:0007669"/>
    <property type="project" value="InterPro"/>
</dbReference>
<feature type="coiled-coil region" evidence="1">
    <location>
        <begin position="116"/>
        <end position="147"/>
    </location>
</feature>
<dbReference type="InterPro" id="IPR051886">
    <property type="entry name" value="Seed_Dev/Stress_Resp_Reg"/>
</dbReference>
<evidence type="ECO:0000256" key="1">
    <source>
        <dbReference type="SAM" id="Coils"/>
    </source>
</evidence>
<evidence type="ECO:0000313" key="3">
    <source>
        <dbReference type="EMBL" id="KAK2980020.1"/>
    </source>
</evidence>
<dbReference type="PROSITE" id="PS51806">
    <property type="entry name" value="DOG1"/>
    <property type="match status" value="1"/>
</dbReference>
<dbReference type="EMBL" id="JAVXUO010001690">
    <property type="protein sequence ID" value="KAK2980020.1"/>
    <property type="molecule type" value="Genomic_DNA"/>
</dbReference>
<sequence>MSKRTTTSPTSNHAVRSFERFFEGWLVRQEHYLDELNSKLQTGHESRDEDLKDLITRVLGHYQQYYEEKSRVANRDVFLVFAPTWFTPFERTFFWIAGFKPGLAFRMMASLVDDLSEEQGRRMDRLKEETKAEERELANELARIQESVAAPPMVELARRGGRPPVDGEIGETEDVIEVLRSAMEAVLGSADMLRTRTAERVAEILSPVQNVKFLAAATQLQLKIRVLGLQKEAERRVASRGW</sequence>
<reference evidence="3" key="1">
    <citation type="submission" date="2022-12" db="EMBL/GenBank/DDBJ databases">
        <title>Draft genome assemblies for two species of Escallonia (Escalloniales).</title>
        <authorList>
            <person name="Chanderbali A."/>
            <person name="Dervinis C."/>
            <person name="Anghel I."/>
            <person name="Soltis D."/>
            <person name="Soltis P."/>
            <person name="Zapata F."/>
        </authorList>
    </citation>
    <scope>NUCLEOTIDE SEQUENCE</scope>
    <source>
        <strain evidence="3">UCBG92.1500</strain>
        <tissue evidence="3">Leaf</tissue>
    </source>
</reference>
<accession>A0AA88RVX4</accession>
<dbReference type="Proteomes" id="UP001187471">
    <property type="component" value="Unassembled WGS sequence"/>
</dbReference>
<keyword evidence="4" id="KW-1185">Reference proteome</keyword>
<proteinExistence type="predicted"/>
<dbReference type="PANTHER" id="PTHR46354">
    <property type="entry name" value="DOG1 DOMAIN-CONTAINING PROTEIN"/>
    <property type="match status" value="1"/>
</dbReference>
<dbReference type="GO" id="GO:0006351">
    <property type="term" value="P:DNA-templated transcription"/>
    <property type="evidence" value="ECO:0007669"/>
    <property type="project" value="InterPro"/>
</dbReference>
<name>A0AA88RVX4_9ASTE</name>
<gene>
    <name evidence="3" type="ORF">RJ640_020046</name>
</gene>
<dbReference type="Pfam" id="PF14144">
    <property type="entry name" value="DOG1"/>
    <property type="match status" value="1"/>
</dbReference>
<protein>
    <recommendedName>
        <fullName evidence="2">DOG1 domain-containing protein</fullName>
    </recommendedName>
</protein>
<evidence type="ECO:0000259" key="2">
    <source>
        <dbReference type="PROSITE" id="PS51806"/>
    </source>
</evidence>
<feature type="domain" description="DOG1" evidence="2">
    <location>
        <begin position="15"/>
        <end position="234"/>
    </location>
</feature>
<comment type="caution">
    <text evidence="3">The sequence shown here is derived from an EMBL/GenBank/DDBJ whole genome shotgun (WGS) entry which is preliminary data.</text>
</comment>
<dbReference type="InterPro" id="IPR025422">
    <property type="entry name" value="TGA_domain"/>
</dbReference>